<dbReference type="AlphaFoldDB" id="A0A0J8QWD5"/>
<dbReference type="GO" id="GO:0140359">
    <property type="term" value="F:ABC-type transporter activity"/>
    <property type="evidence" value="ECO:0007669"/>
    <property type="project" value="InterPro"/>
</dbReference>
<dbReference type="STRING" id="454286.A0A0J8QWD5"/>
<feature type="transmembrane region" description="Helical" evidence="7">
    <location>
        <begin position="115"/>
        <end position="133"/>
    </location>
</feature>
<evidence type="ECO:0000256" key="5">
    <source>
        <dbReference type="ARBA" id="ARBA00023136"/>
    </source>
</evidence>
<evidence type="ECO:0000256" key="3">
    <source>
        <dbReference type="ARBA" id="ARBA00022692"/>
    </source>
</evidence>
<keyword evidence="4 7" id="KW-1133">Transmembrane helix</keyword>
<dbReference type="EMBL" id="DS268149">
    <property type="protein sequence ID" value="KMU76786.1"/>
    <property type="molecule type" value="Genomic_DNA"/>
</dbReference>
<evidence type="ECO:0000313" key="10">
    <source>
        <dbReference type="Proteomes" id="UP000054559"/>
    </source>
</evidence>
<keyword evidence="3 7" id="KW-0812">Transmembrane</keyword>
<evidence type="ECO:0000256" key="7">
    <source>
        <dbReference type="SAM" id="Phobius"/>
    </source>
</evidence>
<comment type="subcellular location">
    <subcellularLocation>
        <location evidence="1">Membrane</location>
        <topology evidence="1">Multi-pass membrane protein</topology>
    </subcellularLocation>
</comment>
<feature type="domain" description="ABC-2 type transporter transmembrane" evidence="8">
    <location>
        <begin position="64"/>
        <end position="243"/>
    </location>
</feature>
<accession>A0A0J8QWD5</accession>
<keyword evidence="2" id="KW-0813">Transport</keyword>
<evidence type="ECO:0000256" key="6">
    <source>
        <dbReference type="SAM" id="MobiDB-lite"/>
    </source>
</evidence>
<evidence type="ECO:0000256" key="1">
    <source>
        <dbReference type="ARBA" id="ARBA00004141"/>
    </source>
</evidence>
<keyword evidence="5 7" id="KW-0472">Membrane</keyword>
<feature type="region of interest" description="Disordered" evidence="6">
    <location>
        <begin position="1"/>
        <end position="22"/>
    </location>
</feature>
<evidence type="ECO:0000256" key="4">
    <source>
        <dbReference type="ARBA" id="ARBA00022989"/>
    </source>
</evidence>
<evidence type="ECO:0000259" key="8">
    <source>
        <dbReference type="Pfam" id="PF01061"/>
    </source>
</evidence>
<dbReference type="Proteomes" id="UP000054559">
    <property type="component" value="Unassembled WGS sequence"/>
</dbReference>
<reference evidence="10" key="1">
    <citation type="journal article" date="2010" name="Genome Res.">
        <title>Population genomic sequencing of Coccidioides fungi reveals recent hybridization and transposon control.</title>
        <authorList>
            <person name="Neafsey D.E."/>
            <person name="Barker B.M."/>
            <person name="Sharpton T.J."/>
            <person name="Stajich J.E."/>
            <person name="Park D.J."/>
            <person name="Whiston E."/>
            <person name="Hung C.-Y."/>
            <person name="McMahan C."/>
            <person name="White J."/>
            <person name="Sykes S."/>
            <person name="Heiman D."/>
            <person name="Young S."/>
            <person name="Zeng Q."/>
            <person name="Abouelleil A."/>
            <person name="Aftuck L."/>
            <person name="Bessette D."/>
            <person name="Brown A."/>
            <person name="FitzGerald M."/>
            <person name="Lui A."/>
            <person name="Macdonald J.P."/>
            <person name="Priest M."/>
            <person name="Orbach M.J."/>
            <person name="Galgiani J.N."/>
            <person name="Kirkland T.N."/>
            <person name="Cole G.T."/>
            <person name="Birren B.W."/>
            <person name="Henn M.R."/>
            <person name="Taylor J.W."/>
            <person name="Rounsley S.D."/>
        </authorList>
    </citation>
    <scope>NUCLEOTIDE SEQUENCE [LARGE SCALE GENOMIC DNA]</scope>
    <source>
        <strain evidence="10">RMSCC 3703</strain>
    </source>
</reference>
<dbReference type="Pfam" id="PF01061">
    <property type="entry name" value="ABC2_membrane"/>
    <property type="match status" value="1"/>
</dbReference>
<gene>
    <name evidence="9" type="ORF">CISG_05619</name>
</gene>
<feature type="transmembrane region" description="Helical" evidence="7">
    <location>
        <begin position="197"/>
        <end position="220"/>
    </location>
</feature>
<name>A0A0J8QWD5_COCIT</name>
<dbReference type="PANTHER" id="PTHR19241">
    <property type="entry name" value="ATP-BINDING CASSETTE TRANSPORTER"/>
    <property type="match status" value="1"/>
</dbReference>
<organism evidence="9 10">
    <name type="scientific">Coccidioides immitis RMSCC 3703</name>
    <dbReference type="NCBI Taxonomy" id="454286"/>
    <lineage>
        <taxon>Eukaryota</taxon>
        <taxon>Fungi</taxon>
        <taxon>Dikarya</taxon>
        <taxon>Ascomycota</taxon>
        <taxon>Pezizomycotina</taxon>
        <taxon>Eurotiomycetes</taxon>
        <taxon>Eurotiomycetidae</taxon>
        <taxon>Onygenales</taxon>
        <taxon>Onygenaceae</taxon>
        <taxon>Coccidioides</taxon>
    </lineage>
</organism>
<dbReference type="GO" id="GO:0016020">
    <property type="term" value="C:membrane"/>
    <property type="evidence" value="ECO:0007669"/>
    <property type="project" value="UniProtKB-SubCell"/>
</dbReference>
<protein>
    <submittedName>
        <fullName evidence="9">ABC transporter CDR4</fullName>
    </submittedName>
</protein>
<feature type="transmembrane region" description="Helical" evidence="7">
    <location>
        <begin position="83"/>
        <end position="103"/>
    </location>
</feature>
<dbReference type="InterPro" id="IPR013525">
    <property type="entry name" value="ABC2_TM"/>
</dbReference>
<evidence type="ECO:0000313" key="9">
    <source>
        <dbReference type="EMBL" id="KMU76786.1"/>
    </source>
</evidence>
<feature type="transmembrane region" description="Helical" evidence="7">
    <location>
        <begin position="167"/>
        <end position="185"/>
    </location>
</feature>
<proteinExistence type="predicted"/>
<sequence>MLDVVGAGPSGKSEQDWPTIWNESEEARRVQEEIDRINAEKEKDESLQEPTETPREFAMPFTSQVYYVTIRVFQQYWRTPTYIWGKLLLGIMAAVFIGFSFYMQNASIAGLQNTLFAIFMLTTIFSTLVQQIMPRFVTQRSLFEVRERPSRAYSWQAFLLANVMVEIPYQIFLGVIVWAALYYPVFGVHQSSERQGLFVIFSVQFFIFGSTFAQMVIAGLPDAETAGNIATTLFSLMLTFNGM</sequence>
<evidence type="ECO:0000256" key="2">
    <source>
        <dbReference type="ARBA" id="ARBA00022448"/>
    </source>
</evidence>